<dbReference type="CDD" id="cd09597">
    <property type="entry name" value="M4_TLP"/>
    <property type="match status" value="1"/>
</dbReference>
<dbReference type="Pfam" id="PF07504">
    <property type="entry name" value="FTP"/>
    <property type="match status" value="1"/>
</dbReference>
<dbReference type="PRINTS" id="PR00730">
    <property type="entry name" value="THERMOLYSIN"/>
</dbReference>
<evidence type="ECO:0000256" key="5">
    <source>
        <dbReference type="ARBA" id="ARBA00022729"/>
    </source>
</evidence>
<dbReference type="RefSeq" id="WP_197317071.1">
    <property type="nucleotide sequence ID" value="NZ_JADZSC010000002.1"/>
</dbReference>
<keyword evidence="9" id="KW-0865">Zymogen</keyword>
<reference evidence="16 17" key="1">
    <citation type="journal article" date="2005" name="Int. J. Syst. Evol. Microbiol.">
        <title>Halobacillus yeomjeoni sp. nov., isolated from a marine solar saltern in Korea.</title>
        <authorList>
            <person name="Yoon J.H."/>
            <person name="Kang S.J."/>
            <person name="Lee C.H."/>
            <person name="Oh H.W."/>
            <person name="Oh T.K."/>
        </authorList>
    </citation>
    <scope>NUCLEOTIDE SEQUENCE [LARGE SCALE GENOMIC DNA]</scope>
    <source>
        <strain evidence="16 17">KCTC 3957</strain>
    </source>
</reference>
<evidence type="ECO:0000256" key="2">
    <source>
        <dbReference type="ARBA" id="ARBA00009388"/>
    </source>
</evidence>
<dbReference type="Pfam" id="PF01447">
    <property type="entry name" value="Peptidase_M4"/>
    <property type="match status" value="1"/>
</dbReference>
<evidence type="ECO:0000256" key="10">
    <source>
        <dbReference type="PIRSR" id="PIRSR623612-1"/>
    </source>
</evidence>
<evidence type="ECO:0000313" key="16">
    <source>
        <dbReference type="EMBL" id="MBH0230437.1"/>
    </source>
</evidence>
<comment type="function">
    <text evidence="11">Extracellular zinc metalloprotease.</text>
</comment>
<dbReference type="GO" id="GO:0004222">
    <property type="term" value="F:metalloendopeptidase activity"/>
    <property type="evidence" value="ECO:0007669"/>
    <property type="project" value="UniProtKB-UniRule"/>
</dbReference>
<feature type="active site" description="Proton donor" evidence="10">
    <location>
        <position position="455"/>
    </location>
</feature>
<dbReference type="AlphaFoldDB" id="A0A931HVH6"/>
<dbReference type="GO" id="GO:0005576">
    <property type="term" value="C:extracellular region"/>
    <property type="evidence" value="ECO:0007669"/>
    <property type="project" value="UniProtKB-SubCell"/>
</dbReference>
<keyword evidence="4" id="KW-0479">Metal-binding</keyword>
<comment type="caution">
    <text evidence="16">The sequence shown here is derived from an EMBL/GenBank/DDBJ whole genome shotgun (WGS) entry which is preliminary data.</text>
</comment>
<feature type="domain" description="PepSY" evidence="14">
    <location>
        <begin position="138"/>
        <end position="218"/>
    </location>
</feature>
<feature type="domain" description="Peptidase M4 C-terminal" evidence="13">
    <location>
        <begin position="378"/>
        <end position="527"/>
    </location>
</feature>
<protein>
    <recommendedName>
        <fullName evidence="11">Neutral metalloproteinase</fullName>
        <ecNumber evidence="11">3.4.24.-</ecNumber>
    </recommendedName>
</protein>
<dbReference type="GO" id="GO:0046872">
    <property type="term" value="F:metal ion binding"/>
    <property type="evidence" value="ECO:0007669"/>
    <property type="project" value="UniProtKB-UniRule"/>
</dbReference>
<evidence type="ECO:0000256" key="7">
    <source>
        <dbReference type="ARBA" id="ARBA00022833"/>
    </source>
</evidence>
<evidence type="ECO:0000313" key="17">
    <source>
        <dbReference type="Proteomes" id="UP000614490"/>
    </source>
</evidence>
<organism evidence="16 17">
    <name type="scientific">Halobacillus yeomjeoni</name>
    <dbReference type="NCBI Taxonomy" id="311194"/>
    <lineage>
        <taxon>Bacteria</taxon>
        <taxon>Bacillati</taxon>
        <taxon>Bacillota</taxon>
        <taxon>Bacilli</taxon>
        <taxon>Bacillales</taxon>
        <taxon>Bacillaceae</taxon>
        <taxon>Halobacillus</taxon>
    </lineage>
</organism>
<evidence type="ECO:0000259" key="13">
    <source>
        <dbReference type="Pfam" id="PF02868"/>
    </source>
</evidence>
<dbReference type="Pfam" id="PF02868">
    <property type="entry name" value="Peptidase_M4_C"/>
    <property type="match status" value="1"/>
</dbReference>
<feature type="domain" description="FTP" evidence="15">
    <location>
        <begin position="74"/>
        <end position="123"/>
    </location>
</feature>
<comment type="subcellular location">
    <subcellularLocation>
        <location evidence="11">Secreted</location>
    </subcellularLocation>
</comment>
<proteinExistence type="inferred from homology"/>
<sequence>MKWKSVMATFVLGTSLVSGGAVTHAEVGTDLEGKRDVSHFVKEELKVSKVMSEKGVKQFINKNKNKFNLDANQDLSLLKTEKDELGMTHYTFNRVVSNVPVANSKVVVHTDKNGNVTSINGEFHEDAPRNIKQQKQLNKKDALSLAWEHIEVSREDADKVQKSELGEDFNTLTENSDLVVFHEDGNYTLAYHVELQFAQPYPANWQMFINAENGEVLKAQNVVKHATGTGTGVLGDTKSVNTYYSNNTYYLYDTTKPMSGVIETFDNYNGGYSSLPGYYVTDSGNTFHAEWQKAAVDAHYYAGEVFDYYYDTFGRVSFDDQGATIRSTVHYGNNYNNAAWTGNQMIYGDGDGSTFTYLSGADDIVAHELTHAVTDRTAQLVYENQSGALNESFSDVFGYFVDSEDWLMGEDVYTPGQPGDALRSLSDPNAYGQPDHMSEYENLPNTEEGDWGGVHTNSGIPNKAAYYTINSLGITKAENIYYRALTVYLTPNSDFSDARAALEQSAQDLYGTTEVNAVSQAWDDVGVY</sequence>
<dbReference type="SUPFAM" id="SSF55486">
    <property type="entry name" value="Metalloproteases ('zincins'), catalytic domain"/>
    <property type="match status" value="1"/>
</dbReference>
<accession>A0A931HVH6</accession>
<dbReference type="InterPro" id="IPR011096">
    <property type="entry name" value="FTP_domain"/>
</dbReference>
<dbReference type="EMBL" id="JADZSC010000002">
    <property type="protein sequence ID" value="MBH0230437.1"/>
    <property type="molecule type" value="Genomic_DNA"/>
</dbReference>
<keyword evidence="5 11" id="KW-0732">Signal</keyword>
<evidence type="ECO:0000256" key="9">
    <source>
        <dbReference type="ARBA" id="ARBA00023145"/>
    </source>
</evidence>
<keyword evidence="8 11" id="KW-0482">Metalloprotease</keyword>
<dbReference type="InterPro" id="IPR023612">
    <property type="entry name" value="Peptidase_M4"/>
</dbReference>
<feature type="chain" id="PRO_5039741769" description="Neutral metalloproteinase" evidence="11">
    <location>
        <begin position="21"/>
        <end position="528"/>
    </location>
</feature>
<feature type="domain" description="Peptidase M4" evidence="12">
    <location>
        <begin position="227"/>
        <end position="375"/>
    </location>
</feature>
<evidence type="ECO:0000259" key="12">
    <source>
        <dbReference type="Pfam" id="PF01447"/>
    </source>
</evidence>
<gene>
    <name evidence="16" type="ORF">H0267_09460</name>
</gene>
<dbReference type="InterPro" id="IPR027268">
    <property type="entry name" value="Peptidase_M4/M1_CTD_sf"/>
</dbReference>
<dbReference type="Gene3D" id="3.10.170.10">
    <property type="match status" value="1"/>
</dbReference>
<dbReference type="GO" id="GO:0006508">
    <property type="term" value="P:proteolysis"/>
    <property type="evidence" value="ECO:0007669"/>
    <property type="project" value="UniProtKB-KW"/>
</dbReference>
<evidence type="ECO:0000259" key="15">
    <source>
        <dbReference type="Pfam" id="PF07504"/>
    </source>
</evidence>
<feature type="signal peptide" evidence="11">
    <location>
        <begin position="1"/>
        <end position="20"/>
    </location>
</feature>
<dbReference type="Pfam" id="PF03413">
    <property type="entry name" value="PepSY"/>
    <property type="match status" value="1"/>
</dbReference>
<name>A0A931HVH6_9BACI</name>
<comment type="similarity">
    <text evidence="2 11">Belongs to the peptidase M4 family.</text>
</comment>
<dbReference type="Gene3D" id="3.10.450.40">
    <property type="match status" value="1"/>
</dbReference>
<comment type="cofactor">
    <cofactor evidence="1 11">
        <name>Zn(2+)</name>
        <dbReference type="ChEBI" id="CHEBI:29105"/>
    </cofactor>
</comment>
<dbReference type="Gene3D" id="1.10.390.10">
    <property type="entry name" value="Neutral Protease Domain 2"/>
    <property type="match status" value="1"/>
</dbReference>
<dbReference type="PANTHER" id="PTHR33794">
    <property type="entry name" value="BACILLOLYSIN"/>
    <property type="match status" value="1"/>
</dbReference>
<dbReference type="InterPro" id="IPR013856">
    <property type="entry name" value="Peptidase_M4_domain"/>
</dbReference>
<evidence type="ECO:0000259" key="14">
    <source>
        <dbReference type="Pfam" id="PF03413"/>
    </source>
</evidence>
<evidence type="ECO:0000256" key="3">
    <source>
        <dbReference type="ARBA" id="ARBA00022670"/>
    </source>
</evidence>
<dbReference type="Gene3D" id="3.10.450.490">
    <property type="match status" value="1"/>
</dbReference>
<dbReference type="InterPro" id="IPR050728">
    <property type="entry name" value="Zinc_Metalloprotease_M4"/>
</dbReference>
<dbReference type="EC" id="3.4.24.-" evidence="11"/>
<evidence type="ECO:0000256" key="1">
    <source>
        <dbReference type="ARBA" id="ARBA00001947"/>
    </source>
</evidence>
<keyword evidence="6 11" id="KW-0378">Hydrolase</keyword>
<dbReference type="Proteomes" id="UP000614490">
    <property type="component" value="Unassembled WGS sequence"/>
</dbReference>
<keyword evidence="17" id="KW-1185">Reference proteome</keyword>
<dbReference type="PANTHER" id="PTHR33794:SF1">
    <property type="entry name" value="BACILLOLYSIN"/>
    <property type="match status" value="1"/>
</dbReference>
<evidence type="ECO:0000256" key="11">
    <source>
        <dbReference type="RuleBase" id="RU366073"/>
    </source>
</evidence>
<feature type="active site" evidence="10">
    <location>
        <position position="368"/>
    </location>
</feature>
<keyword evidence="3 11" id="KW-0645">Protease</keyword>
<evidence type="ECO:0000256" key="4">
    <source>
        <dbReference type="ARBA" id="ARBA00022723"/>
    </source>
</evidence>
<keyword evidence="7 11" id="KW-0862">Zinc</keyword>
<evidence type="ECO:0000256" key="8">
    <source>
        <dbReference type="ARBA" id="ARBA00023049"/>
    </source>
</evidence>
<evidence type="ECO:0000256" key="6">
    <source>
        <dbReference type="ARBA" id="ARBA00022801"/>
    </source>
</evidence>
<dbReference type="InterPro" id="IPR001570">
    <property type="entry name" value="Peptidase_M4_C_domain"/>
</dbReference>
<dbReference type="InterPro" id="IPR025711">
    <property type="entry name" value="PepSY"/>
</dbReference>
<keyword evidence="11" id="KW-0964">Secreted</keyword>